<accession>A0A2R8AW42</accession>
<dbReference type="RefSeq" id="WP_108886117.1">
    <property type="nucleotide sequence ID" value="NZ_OMOJ01000003.1"/>
</dbReference>
<dbReference type="InterPro" id="IPR001851">
    <property type="entry name" value="ABC_transp_permease"/>
</dbReference>
<keyword evidence="5" id="KW-0997">Cell inner membrane</keyword>
<dbReference type="Pfam" id="PF02653">
    <property type="entry name" value="BPD_transp_2"/>
    <property type="match status" value="1"/>
</dbReference>
<evidence type="ECO:0000256" key="3">
    <source>
        <dbReference type="ARBA" id="ARBA00022448"/>
    </source>
</evidence>
<dbReference type="GO" id="GO:0005886">
    <property type="term" value="C:plasma membrane"/>
    <property type="evidence" value="ECO:0007669"/>
    <property type="project" value="UniProtKB-SubCell"/>
</dbReference>
<feature type="transmembrane region" description="Helical" evidence="11">
    <location>
        <begin position="12"/>
        <end position="28"/>
    </location>
</feature>
<feature type="transmembrane region" description="Helical" evidence="11">
    <location>
        <begin position="157"/>
        <end position="178"/>
    </location>
</feature>
<name>A0A2R8AW42_9RHOB</name>
<comment type="subcellular location">
    <subcellularLocation>
        <location evidence="1">Cell membrane</location>
        <topology evidence="1">Multi-pass membrane protein</topology>
    </subcellularLocation>
</comment>
<dbReference type="OrthoDB" id="9784538at2"/>
<evidence type="ECO:0000313" key="12">
    <source>
        <dbReference type="EMBL" id="SPF80246.1"/>
    </source>
</evidence>
<dbReference type="CDD" id="cd06579">
    <property type="entry name" value="TM_PBP1_transp_AraH_like"/>
    <property type="match status" value="1"/>
</dbReference>
<dbReference type="Proteomes" id="UP000244904">
    <property type="component" value="Unassembled WGS sequence"/>
</dbReference>
<dbReference type="PANTHER" id="PTHR32196:SF29">
    <property type="entry name" value="AUTOINDUCER 2 IMPORT SYSTEM PERMEASE PROTEIN LSRC"/>
    <property type="match status" value="1"/>
</dbReference>
<dbReference type="PANTHER" id="PTHR32196">
    <property type="entry name" value="ABC TRANSPORTER PERMEASE PROTEIN YPHD-RELATED-RELATED"/>
    <property type="match status" value="1"/>
</dbReference>
<keyword evidence="13" id="KW-1185">Reference proteome</keyword>
<evidence type="ECO:0000256" key="4">
    <source>
        <dbReference type="ARBA" id="ARBA00022475"/>
    </source>
</evidence>
<feature type="transmembrane region" description="Helical" evidence="11">
    <location>
        <begin position="263"/>
        <end position="282"/>
    </location>
</feature>
<keyword evidence="8 11" id="KW-0472">Membrane</keyword>
<evidence type="ECO:0000256" key="1">
    <source>
        <dbReference type="ARBA" id="ARBA00004651"/>
    </source>
</evidence>
<feature type="transmembrane region" description="Helical" evidence="11">
    <location>
        <begin position="288"/>
        <end position="310"/>
    </location>
</feature>
<evidence type="ECO:0000256" key="2">
    <source>
        <dbReference type="ARBA" id="ARBA00011262"/>
    </source>
</evidence>
<evidence type="ECO:0000256" key="6">
    <source>
        <dbReference type="ARBA" id="ARBA00022692"/>
    </source>
</evidence>
<dbReference type="EMBL" id="OMOJ01000003">
    <property type="protein sequence ID" value="SPF80246.1"/>
    <property type="molecule type" value="Genomic_DNA"/>
</dbReference>
<keyword evidence="6 11" id="KW-0812">Transmembrane</keyword>
<evidence type="ECO:0000256" key="11">
    <source>
        <dbReference type="SAM" id="Phobius"/>
    </source>
</evidence>
<feature type="transmembrane region" description="Helical" evidence="11">
    <location>
        <begin position="120"/>
        <end position="137"/>
    </location>
</feature>
<feature type="transmembrane region" description="Helical" evidence="11">
    <location>
        <begin position="40"/>
        <end position="59"/>
    </location>
</feature>
<protein>
    <recommendedName>
        <fullName evidence="10">Autoinducer 2 import system permease protein LsrC</fullName>
    </recommendedName>
</protein>
<comment type="function">
    <text evidence="9">Part of the ABC transporter complex LsrABCD involved in autoinducer 2 (AI-2) import. Probably responsible for the translocation of the substrate across the membrane.</text>
</comment>
<keyword evidence="7 11" id="KW-1133">Transmembrane helix</keyword>
<dbReference type="GO" id="GO:0022857">
    <property type="term" value="F:transmembrane transporter activity"/>
    <property type="evidence" value="ECO:0007669"/>
    <property type="project" value="InterPro"/>
</dbReference>
<evidence type="ECO:0000313" key="13">
    <source>
        <dbReference type="Proteomes" id="UP000244904"/>
    </source>
</evidence>
<feature type="transmembrane region" description="Helical" evidence="11">
    <location>
        <begin position="90"/>
        <end position="113"/>
    </location>
</feature>
<evidence type="ECO:0000256" key="8">
    <source>
        <dbReference type="ARBA" id="ARBA00023136"/>
    </source>
</evidence>
<reference evidence="13" key="1">
    <citation type="submission" date="2018-03" db="EMBL/GenBank/DDBJ databases">
        <authorList>
            <person name="Rodrigo-Torres L."/>
            <person name="Arahal R. D."/>
            <person name="Lucena T."/>
        </authorList>
    </citation>
    <scope>NUCLEOTIDE SEQUENCE [LARGE SCALE GENOMIC DNA]</scope>
    <source>
        <strain evidence="13">CECT 8871</strain>
    </source>
</reference>
<keyword evidence="4" id="KW-1003">Cell membrane</keyword>
<comment type="subunit">
    <text evidence="2">The complex is composed of two ATP-binding proteins (LsrA), two transmembrane proteins (LsrC and LsrD) and a solute-binding protein (LsrB).</text>
</comment>
<gene>
    <name evidence="12" type="primary">rbsC_3</name>
    <name evidence="12" type="ORF">PRI8871_02053</name>
</gene>
<feature type="transmembrane region" description="Helical" evidence="11">
    <location>
        <begin position="209"/>
        <end position="229"/>
    </location>
</feature>
<feature type="transmembrane region" description="Helical" evidence="11">
    <location>
        <begin position="66"/>
        <end position="84"/>
    </location>
</feature>
<keyword evidence="3" id="KW-0813">Transport</keyword>
<proteinExistence type="predicted"/>
<organism evidence="12 13">
    <name type="scientific">Pseudoprimorskyibacter insulae</name>
    <dbReference type="NCBI Taxonomy" id="1695997"/>
    <lineage>
        <taxon>Bacteria</taxon>
        <taxon>Pseudomonadati</taxon>
        <taxon>Pseudomonadota</taxon>
        <taxon>Alphaproteobacteria</taxon>
        <taxon>Rhodobacterales</taxon>
        <taxon>Paracoccaceae</taxon>
        <taxon>Pseudoprimorskyibacter</taxon>
    </lineage>
</organism>
<sequence length="321" mass="32793">MPDFLRSNRRETIAVAVLVLLLALYLGTHPRGASTYVLTIWGNQCLILALAAAAQFFAVIVRGIDLSVGAIMALCNSLASHVLGGTGIDLFFGCLLVVGAGLLAGVVNGLFIVFGRIQPIVVTLATASVLVGLALILRPTPGGAIDYDLADAMTLDLGGVPSSLILGALVVVAFWLPLRRTGLGMGLYAVGSSEQAAFQSGINVRLIRIAAFGLAGVFAALAGLYFSFVTTTGDAGIAPNFTLNSIAAVVLGGVALRGGVGSLIGAMAGAFILKTIGALMFFSGLPPLAQPFVEGLILAGAISIGGADVLRVRNRLEVFGR</sequence>
<dbReference type="AlphaFoldDB" id="A0A2R8AW42"/>
<evidence type="ECO:0000256" key="10">
    <source>
        <dbReference type="ARBA" id="ARBA00039382"/>
    </source>
</evidence>
<evidence type="ECO:0000256" key="5">
    <source>
        <dbReference type="ARBA" id="ARBA00022519"/>
    </source>
</evidence>
<evidence type="ECO:0000256" key="9">
    <source>
        <dbReference type="ARBA" id="ARBA00025439"/>
    </source>
</evidence>
<feature type="transmembrane region" description="Helical" evidence="11">
    <location>
        <begin position="235"/>
        <end position="256"/>
    </location>
</feature>
<evidence type="ECO:0000256" key="7">
    <source>
        <dbReference type="ARBA" id="ARBA00022989"/>
    </source>
</evidence>